<dbReference type="RefSeq" id="WP_132315410.1">
    <property type="nucleotide sequence ID" value="NZ_FWZT01000002.1"/>
</dbReference>
<organism evidence="1 2">
    <name type="scientific">Pseudobacteriovorax antillogorgiicola</name>
    <dbReference type="NCBI Taxonomy" id="1513793"/>
    <lineage>
        <taxon>Bacteria</taxon>
        <taxon>Pseudomonadati</taxon>
        <taxon>Bdellovibrionota</taxon>
        <taxon>Oligoflexia</taxon>
        <taxon>Oligoflexales</taxon>
        <taxon>Pseudobacteriovoracaceae</taxon>
        <taxon>Pseudobacteriovorax</taxon>
    </lineage>
</organism>
<dbReference type="AlphaFoldDB" id="A0A1Y6B838"/>
<dbReference type="Proteomes" id="UP000192907">
    <property type="component" value="Unassembled WGS sequence"/>
</dbReference>
<gene>
    <name evidence="1" type="ORF">SAMN06296036_102178</name>
</gene>
<evidence type="ECO:0000313" key="2">
    <source>
        <dbReference type="Proteomes" id="UP000192907"/>
    </source>
</evidence>
<keyword evidence="2" id="KW-1185">Reference proteome</keyword>
<protein>
    <submittedName>
        <fullName evidence="1">Uncharacterized protein</fullName>
    </submittedName>
</protein>
<dbReference type="STRING" id="1513793.SAMN06296036_102178"/>
<proteinExistence type="predicted"/>
<reference evidence="2" key="1">
    <citation type="submission" date="2017-04" db="EMBL/GenBank/DDBJ databases">
        <authorList>
            <person name="Varghese N."/>
            <person name="Submissions S."/>
        </authorList>
    </citation>
    <scope>NUCLEOTIDE SEQUENCE [LARGE SCALE GENOMIC DNA]</scope>
    <source>
        <strain evidence="2">RKEM611</strain>
    </source>
</reference>
<accession>A0A1Y6B838</accession>
<sequence length="121" mass="14023">MQQKLNKIHGPSKYDKFKKAIQKFNDPKGVHEISVHFPCLITGVVDVENESNSIKIKTNTTSFDGPFYHSGLDYIFHNKERGSIGRRLQYAWRLCDGSEIADFGTRQDFGFLKNEDLIWIR</sequence>
<name>A0A1Y6B838_9BACT</name>
<evidence type="ECO:0000313" key="1">
    <source>
        <dbReference type="EMBL" id="SME95165.1"/>
    </source>
</evidence>
<dbReference type="EMBL" id="FWZT01000002">
    <property type="protein sequence ID" value="SME95165.1"/>
    <property type="molecule type" value="Genomic_DNA"/>
</dbReference>